<dbReference type="Proteomes" id="UP000263377">
    <property type="component" value="Unassembled WGS sequence"/>
</dbReference>
<dbReference type="InterPro" id="IPR036518">
    <property type="entry name" value="CobE/GbiG_C_sf"/>
</dbReference>
<organism evidence="3 4">
    <name type="scientific">Kitasatospora xanthocidica</name>
    <dbReference type="NCBI Taxonomy" id="83382"/>
    <lineage>
        <taxon>Bacteria</taxon>
        <taxon>Bacillati</taxon>
        <taxon>Actinomycetota</taxon>
        <taxon>Actinomycetes</taxon>
        <taxon>Kitasatosporales</taxon>
        <taxon>Streptomycetaceae</taxon>
        <taxon>Kitasatospora</taxon>
    </lineage>
</organism>
<dbReference type="Pfam" id="PF01890">
    <property type="entry name" value="CbiG_C"/>
    <property type="match status" value="1"/>
</dbReference>
<proteinExistence type="predicted"/>
<accession>A0A373A1D3</accession>
<evidence type="ECO:0000313" key="4">
    <source>
        <dbReference type="Proteomes" id="UP000263377"/>
    </source>
</evidence>
<gene>
    <name evidence="3" type="ORF">DR950_32700</name>
</gene>
<dbReference type="GO" id="GO:0009236">
    <property type="term" value="P:cobalamin biosynthetic process"/>
    <property type="evidence" value="ECO:0007669"/>
    <property type="project" value="InterPro"/>
</dbReference>
<dbReference type="InterPro" id="IPR052553">
    <property type="entry name" value="CbiG_hydrolase"/>
</dbReference>
<reference evidence="3 4" key="1">
    <citation type="submission" date="2018-08" db="EMBL/GenBank/DDBJ databases">
        <title>Diversity &amp; Physiological Properties of Lignin-Decomposing Actinobacteria from Soil.</title>
        <authorList>
            <person name="Roh S.G."/>
            <person name="Kim S.B."/>
        </authorList>
    </citation>
    <scope>NUCLEOTIDE SEQUENCE [LARGE SCALE GENOMIC DNA]</scope>
    <source>
        <strain evidence="3 4">MMS17-GH009</strain>
    </source>
</reference>
<dbReference type="PANTHER" id="PTHR37477:SF1">
    <property type="entry name" value="COBALT-PRECORRIN-5A HYDROLASE"/>
    <property type="match status" value="1"/>
</dbReference>
<evidence type="ECO:0000256" key="1">
    <source>
        <dbReference type="SAM" id="MobiDB-lite"/>
    </source>
</evidence>
<dbReference type="InterPro" id="IPR002750">
    <property type="entry name" value="CobE/GbiG_C"/>
</dbReference>
<dbReference type="Gene3D" id="3.30.420.180">
    <property type="entry name" value="CobE/GbiG C-terminal domain"/>
    <property type="match status" value="1"/>
</dbReference>
<dbReference type="SUPFAM" id="SSF159664">
    <property type="entry name" value="CobE/GbiG C-terminal domain-like"/>
    <property type="match status" value="1"/>
</dbReference>
<feature type="domain" description="CobE/GbiG C-terminal" evidence="2">
    <location>
        <begin position="23"/>
        <end position="141"/>
    </location>
</feature>
<dbReference type="PANTHER" id="PTHR37477">
    <property type="entry name" value="COBALT-PRECORRIN-5A HYDROLASE"/>
    <property type="match status" value="1"/>
</dbReference>
<comment type="caution">
    <text evidence="3">The sequence shown here is derived from an EMBL/GenBank/DDBJ whole genome shotgun (WGS) entry which is preliminary data.</text>
</comment>
<evidence type="ECO:0000313" key="3">
    <source>
        <dbReference type="EMBL" id="RGD61871.1"/>
    </source>
</evidence>
<name>A0A373A1D3_9ACTN</name>
<sequence>MTGAWDERVRHVSGLVAVVPRTLVVGIGASTGAERTEVLRLLTDTLREAGLDRSEVARLATVAGKADHPAVRWAADHLTGVPVDEHPPEALAGVPVPNPSAAVGTAVGTASVAEAAALASAPGGRLVVTKRKSARATVAIARAAAHGRLAPLDLGDDPRPAAPPGP</sequence>
<dbReference type="EMBL" id="QVIG01000001">
    <property type="protein sequence ID" value="RGD61871.1"/>
    <property type="molecule type" value="Genomic_DNA"/>
</dbReference>
<feature type="region of interest" description="Disordered" evidence="1">
    <location>
        <begin position="147"/>
        <end position="166"/>
    </location>
</feature>
<dbReference type="AlphaFoldDB" id="A0A373A1D3"/>
<evidence type="ECO:0000259" key="2">
    <source>
        <dbReference type="Pfam" id="PF01890"/>
    </source>
</evidence>
<keyword evidence="4" id="KW-1185">Reference proteome</keyword>
<protein>
    <recommendedName>
        <fullName evidence="2">CobE/GbiG C-terminal domain-containing protein</fullName>
    </recommendedName>
</protein>